<dbReference type="SUPFAM" id="SSF53271">
    <property type="entry name" value="PRTase-like"/>
    <property type="match status" value="1"/>
</dbReference>
<sequence length="169" mass="19243">MLDLTRDQPPEWMQFARTAHVQWQEIDAMIERTHATVRAHSTLLVAILRAGSPIAALLARKTGLPLDYLLCSRSNPAPSFIGGEGRAPRGHDILLIDDVCGSGWTFERAKAYCEALGNRVRTYSVYRCEGTEMYRPDYSMSMDAGTYLRWPWEYQRESEMPLTQETQIA</sequence>
<keyword evidence="2" id="KW-0808">Transferase</keyword>
<feature type="domain" description="Phosphoribosyltransferase" evidence="1">
    <location>
        <begin position="24"/>
        <end position="126"/>
    </location>
</feature>
<proteinExistence type="predicted"/>
<reference evidence="3" key="1">
    <citation type="journal article" date="2015" name="Genome Announc.">
        <title>Complete Genome Sequence of Herbaspirillum hiltneri N3 (DSM 17495), Isolated from Surface-Sterilized Wheat Roots.</title>
        <authorList>
            <person name="Guizelini D."/>
            <person name="Saizaki P.M."/>
            <person name="Coimbra N.A."/>
            <person name="Weiss V.A."/>
            <person name="Faoro H."/>
            <person name="Sfeir M.Z."/>
            <person name="Baura V.A."/>
            <person name="Monteiro R.A."/>
            <person name="Chubatsu L.S."/>
            <person name="Souza E.M."/>
            <person name="Cruz L.M."/>
            <person name="Pedrosa F.O."/>
            <person name="Raittz R.T."/>
            <person name="Marchaukoski J.N."/>
            <person name="Steffens M.B."/>
        </authorList>
    </citation>
    <scope>NUCLEOTIDE SEQUENCE [LARGE SCALE GENOMIC DNA]</scope>
    <source>
        <strain evidence="3">N3</strain>
    </source>
</reference>
<keyword evidence="2" id="KW-0328">Glycosyltransferase</keyword>
<name>A0ABM5V777_9BURK</name>
<dbReference type="Gene3D" id="3.40.50.2020">
    <property type="match status" value="1"/>
</dbReference>
<dbReference type="CDD" id="cd06223">
    <property type="entry name" value="PRTases_typeI"/>
    <property type="match status" value="1"/>
</dbReference>
<organism evidence="2 3">
    <name type="scientific">Herbaspirillum hiltneri N3</name>
    <dbReference type="NCBI Taxonomy" id="1262470"/>
    <lineage>
        <taxon>Bacteria</taxon>
        <taxon>Pseudomonadati</taxon>
        <taxon>Pseudomonadota</taxon>
        <taxon>Betaproteobacteria</taxon>
        <taxon>Burkholderiales</taxon>
        <taxon>Oxalobacteraceae</taxon>
        <taxon>Herbaspirillum</taxon>
    </lineage>
</organism>
<evidence type="ECO:0000313" key="3">
    <source>
        <dbReference type="Proteomes" id="UP000063429"/>
    </source>
</evidence>
<dbReference type="Proteomes" id="UP000063429">
    <property type="component" value="Chromosome"/>
</dbReference>
<dbReference type="InterPro" id="IPR029057">
    <property type="entry name" value="PRTase-like"/>
</dbReference>
<dbReference type="Pfam" id="PF00156">
    <property type="entry name" value="Pribosyltran"/>
    <property type="match status" value="1"/>
</dbReference>
<accession>A0ABM5V777</accession>
<dbReference type="InterPro" id="IPR000836">
    <property type="entry name" value="PRTase_dom"/>
</dbReference>
<gene>
    <name evidence="2" type="ORF">F506_09565</name>
</gene>
<evidence type="ECO:0000259" key="1">
    <source>
        <dbReference type="Pfam" id="PF00156"/>
    </source>
</evidence>
<dbReference type="EMBL" id="CP011409">
    <property type="protein sequence ID" value="AKZ65268.1"/>
    <property type="molecule type" value="Genomic_DNA"/>
</dbReference>
<dbReference type="GO" id="GO:0016757">
    <property type="term" value="F:glycosyltransferase activity"/>
    <property type="evidence" value="ECO:0007669"/>
    <property type="project" value="UniProtKB-KW"/>
</dbReference>
<keyword evidence="3" id="KW-1185">Reference proteome</keyword>
<protein>
    <submittedName>
        <fullName evidence="2">Phosphoribosyltransferase</fullName>
    </submittedName>
</protein>
<evidence type="ECO:0000313" key="2">
    <source>
        <dbReference type="EMBL" id="AKZ65268.1"/>
    </source>
</evidence>